<dbReference type="EMBL" id="LNQE01000137">
    <property type="protein sequence ID" value="KUG29058.1"/>
    <property type="molecule type" value="Genomic_DNA"/>
</dbReference>
<dbReference type="AlphaFoldDB" id="A0A0W8G7U2"/>
<evidence type="ECO:0000313" key="1">
    <source>
        <dbReference type="EMBL" id="KUG29058.1"/>
    </source>
</evidence>
<accession>A0A0W8G7U2</accession>
<gene>
    <name evidence="1" type="ORF">ASZ90_001051</name>
</gene>
<protein>
    <submittedName>
        <fullName evidence="1">Uncharacterized protein</fullName>
    </submittedName>
</protein>
<organism evidence="1">
    <name type="scientific">hydrocarbon metagenome</name>
    <dbReference type="NCBI Taxonomy" id="938273"/>
    <lineage>
        <taxon>unclassified sequences</taxon>
        <taxon>metagenomes</taxon>
        <taxon>ecological metagenomes</taxon>
    </lineage>
</organism>
<proteinExistence type="predicted"/>
<reference evidence="1" key="1">
    <citation type="journal article" date="2015" name="Proc. Natl. Acad. Sci. U.S.A.">
        <title>Networks of energetic and metabolic interactions define dynamics in microbial communities.</title>
        <authorList>
            <person name="Embree M."/>
            <person name="Liu J.K."/>
            <person name="Al-Bassam M.M."/>
            <person name="Zengler K."/>
        </authorList>
    </citation>
    <scope>NUCLEOTIDE SEQUENCE</scope>
</reference>
<name>A0A0W8G7U2_9ZZZZ</name>
<comment type="caution">
    <text evidence="1">The sequence shown here is derived from an EMBL/GenBank/DDBJ whole genome shotgun (WGS) entry which is preliminary data.</text>
</comment>
<sequence length="68" mass="7387">MPHNGGYAFIRSDCFGSGLHFSAAPARLPLDHSWLFPSYPAQGKCTSRKRVSIPRNACAVSASPGWRP</sequence>